<organism evidence="1 2">
    <name type="scientific">Vibrio qingdaonensis</name>
    <dbReference type="NCBI Taxonomy" id="2829491"/>
    <lineage>
        <taxon>Bacteria</taxon>
        <taxon>Pseudomonadati</taxon>
        <taxon>Pseudomonadota</taxon>
        <taxon>Gammaproteobacteria</taxon>
        <taxon>Vibrionales</taxon>
        <taxon>Vibrionaceae</taxon>
        <taxon>Vibrio</taxon>
    </lineage>
</organism>
<protein>
    <submittedName>
        <fullName evidence="1">DUF3024 domain-containing protein</fullName>
    </submittedName>
</protein>
<accession>A0A9X3CLG5</accession>
<gene>
    <name evidence="1" type="ORF">MD535_06040</name>
</gene>
<dbReference type="Proteomes" id="UP001155587">
    <property type="component" value="Unassembled WGS sequence"/>
</dbReference>
<dbReference type="RefSeq" id="WP_265673982.1">
    <property type="nucleotide sequence ID" value="NZ_JAKRRY010000005.1"/>
</dbReference>
<sequence>MTLIQMSQCRLERCAEMVCMNRNKSIPVELGKSLFETIPDGVLFSNAHYLLDSTFSDYTNPVAKVEFDSLDKTWHLSIPSEDDESQWVPYPFLSQSHDLTAIMREIEKDPKAYFW</sequence>
<dbReference type="InterPro" id="IPR021388">
    <property type="entry name" value="DUF3024"/>
</dbReference>
<dbReference type="Pfam" id="PF11225">
    <property type="entry name" value="DUF3024"/>
    <property type="match status" value="1"/>
</dbReference>
<dbReference type="AlphaFoldDB" id="A0A9X3CLG5"/>
<keyword evidence="2" id="KW-1185">Reference proteome</keyword>
<name>A0A9X3CLG5_9VIBR</name>
<proteinExistence type="predicted"/>
<dbReference type="EMBL" id="JAKRRY010000005">
    <property type="protein sequence ID" value="MCW8345572.1"/>
    <property type="molecule type" value="Genomic_DNA"/>
</dbReference>
<comment type="caution">
    <text evidence="1">The sequence shown here is derived from an EMBL/GenBank/DDBJ whole genome shotgun (WGS) entry which is preliminary data.</text>
</comment>
<evidence type="ECO:0000313" key="2">
    <source>
        <dbReference type="Proteomes" id="UP001155587"/>
    </source>
</evidence>
<reference evidence="1" key="1">
    <citation type="submission" date="2022-02" db="EMBL/GenBank/DDBJ databases">
        <title>Vibrio sp. nov, a new bacterium isolated from seawater.</title>
        <authorList>
            <person name="Yuan Y."/>
        </authorList>
    </citation>
    <scope>NUCLEOTIDE SEQUENCE</scope>
    <source>
        <strain evidence="1">ZSDZ65</strain>
    </source>
</reference>
<evidence type="ECO:0000313" key="1">
    <source>
        <dbReference type="EMBL" id="MCW8345572.1"/>
    </source>
</evidence>